<keyword evidence="3" id="KW-0436">Ligase</keyword>
<dbReference type="Proteomes" id="UP000744769">
    <property type="component" value="Unassembled WGS sequence"/>
</dbReference>
<keyword evidence="4" id="KW-1185">Reference proteome</keyword>
<dbReference type="InterPro" id="IPR050237">
    <property type="entry name" value="ATP-dep_AMP-bd_enzyme"/>
</dbReference>
<evidence type="ECO:0000313" key="4">
    <source>
        <dbReference type="Proteomes" id="UP000744769"/>
    </source>
</evidence>
<dbReference type="EMBL" id="JAAOIV010000012">
    <property type="protein sequence ID" value="NHN57123.1"/>
    <property type="molecule type" value="Genomic_DNA"/>
</dbReference>
<dbReference type="RefSeq" id="WP_166198059.1">
    <property type="nucleotide sequence ID" value="NZ_JAAOIV010000012.1"/>
</dbReference>
<feature type="region of interest" description="Disordered" evidence="1">
    <location>
        <begin position="94"/>
        <end position="120"/>
    </location>
</feature>
<dbReference type="AlphaFoldDB" id="A0A967EHU6"/>
<dbReference type="PANTHER" id="PTHR43767:SF1">
    <property type="entry name" value="NONRIBOSOMAL PEPTIDE SYNTHASE PES1 (EUROFUNG)-RELATED"/>
    <property type="match status" value="1"/>
</dbReference>
<gene>
    <name evidence="3" type="ORF">G9U51_15235</name>
</gene>
<protein>
    <submittedName>
        <fullName evidence="3">Acyl--CoA ligase</fullName>
    </submittedName>
</protein>
<dbReference type="PANTHER" id="PTHR43767">
    <property type="entry name" value="LONG-CHAIN-FATTY-ACID--COA LIGASE"/>
    <property type="match status" value="1"/>
</dbReference>
<name>A0A967EHU6_9MICO</name>
<reference evidence="3" key="1">
    <citation type="submission" date="2020-03" db="EMBL/GenBank/DDBJ databases">
        <title>Draft sequencing of Calidifontibacter sp. DB0510.</title>
        <authorList>
            <person name="Kim D.-U."/>
        </authorList>
    </citation>
    <scope>NUCLEOTIDE SEQUENCE</scope>
    <source>
        <strain evidence="3">DB0510</strain>
    </source>
</reference>
<feature type="compositionally biased region" description="Polar residues" evidence="1">
    <location>
        <begin position="104"/>
        <end position="113"/>
    </location>
</feature>
<dbReference type="InterPro" id="IPR000873">
    <property type="entry name" value="AMP-dep_synth/lig_dom"/>
</dbReference>
<evidence type="ECO:0000256" key="1">
    <source>
        <dbReference type="SAM" id="MobiDB-lite"/>
    </source>
</evidence>
<dbReference type="SUPFAM" id="SSF56801">
    <property type="entry name" value="Acetyl-CoA synthetase-like"/>
    <property type="match status" value="1"/>
</dbReference>
<dbReference type="Gene3D" id="3.40.50.12780">
    <property type="entry name" value="N-terminal domain of ligase-like"/>
    <property type="match status" value="1"/>
</dbReference>
<proteinExistence type="predicted"/>
<comment type="caution">
    <text evidence="3">The sequence shown here is derived from an EMBL/GenBank/DDBJ whole genome shotgun (WGS) entry which is preliminary data.</text>
</comment>
<sequence>MGREAVAAPPAMTFLLDAAGGVSRRELLAHAAHCAAEIPSGTKVFVATSSVRGTLTAVLATMYAGSRPVLVGQRGSPVEPGAVVLDDELRAGPLQLPRLPQGPELTSSGTSGSAHRHRHGVPTPRMLAQHLAVPRALPRRPSRLGVAVPPTSSHGWAALMAAWWLGVGLLDLHRLPPANARKLLSDSGTDAITGIPDQLPGLLVAGVRMAISGSDRLAPETSRVLSEQVELVNVYGATEAGPIAVATPADLRRVPGCVGRPAPGVILRIVGGVLEVRTPVGRGRTFRTDRAHLEQGLLVIDGRADGRPTRRGELPDVERTEAVVRALAGVTAVHSQWADGRWTLHVQATAVGIPDLRRWLIARAGIRDTPDEIEIAP</sequence>
<evidence type="ECO:0000259" key="2">
    <source>
        <dbReference type="Pfam" id="PF00501"/>
    </source>
</evidence>
<accession>A0A967EHU6</accession>
<dbReference type="GO" id="GO:0016874">
    <property type="term" value="F:ligase activity"/>
    <property type="evidence" value="ECO:0007669"/>
    <property type="project" value="UniProtKB-KW"/>
</dbReference>
<feature type="compositionally biased region" description="Low complexity" evidence="1">
    <location>
        <begin position="94"/>
        <end position="103"/>
    </location>
</feature>
<evidence type="ECO:0000313" key="3">
    <source>
        <dbReference type="EMBL" id="NHN57123.1"/>
    </source>
</evidence>
<dbReference type="InterPro" id="IPR042099">
    <property type="entry name" value="ANL_N_sf"/>
</dbReference>
<feature type="domain" description="AMP-dependent synthetase/ligase" evidence="2">
    <location>
        <begin position="203"/>
        <end position="271"/>
    </location>
</feature>
<dbReference type="Pfam" id="PF00501">
    <property type="entry name" value="AMP-binding"/>
    <property type="match status" value="1"/>
</dbReference>
<organism evidence="3 4">
    <name type="scientific">Metallococcus carri</name>
    <dbReference type="NCBI Taxonomy" id="1656884"/>
    <lineage>
        <taxon>Bacteria</taxon>
        <taxon>Bacillati</taxon>
        <taxon>Actinomycetota</taxon>
        <taxon>Actinomycetes</taxon>
        <taxon>Micrococcales</taxon>
        <taxon>Dermacoccaceae</taxon>
        <taxon>Metallococcus</taxon>
    </lineage>
</organism>